<reference evidence="18" key="1">
    <citation type="submission" date="2014-02" db="EMBL/GenBank/DDBJ databases">
        <authorList>
            <person name="Genoscope - CEA"/>
        </authorList>
    </citation>
    <scope>NUCLEOTIDE SEQUENCE</scope>
    <source>
        <strain evidence="18">LS3</strain>
    </source>
</reference>
<feature type="compositionally biased region" description="Low complexity" evidence="14">
    <location>
        <begin position="744"/>
        <end position="753"/>
    </location>
</feature>
<dbReference type="InterPro" id="IPR024435">
    <property type="entry name" value="HisRS-related_dom"/>
</dbReference>
<dbReference type="InterPro" id="IPR016255">
    <property type="entry name" value="Gcn2"/>
</dbReference>
<feature type="domain" description="Protein kinase" evidence="15">
    <location>
        <begin position="586"/>
        <end position="979"/>
    </location>
</feature>
<dbReference type="PANTHER" id="PTHR11042">
    <property type="entry name" value="EUKARYOTIC TRANSLATION INITIATION FACTOR 2-ALPHA KINASE EIF2-ALPHA KINASE -RELATED"/>
    <property type="match status" value="1"/>
</dbReference>
<dbReference type="SUPFAM" id="SSF55681">
    <property type="entry name" value="Class II aaRS and biotin synthetases"/>
    <property type="match status" value="1"/>
</dbReference>
<dbReference type="CDD" id="cd14012">
    <property type="entry name" value="PK_eIF2AK_GCN2_rpt1"/>
    <property type="match status" value="1"/>
</dbReference>
<comment type="catalytic activity">
    <reaction evidence="8">
        <text>L-threonyl-[protein] + ATP = O-phospho-L-threonyl-[protein] + ADP + H(+)</text>
        <dbReference type="Rhea" id="RHEA:46608"/>
        <dbReference type="Rhea" id="RHEA-COMP:11060"/>
        <dbReference type="Rhea" id="RHEA-COMP:11605"/>
        <dbReference type="ChEBI" id="CHEBI:15378"/>
        <dbReference type="ChEBI" id="CHEBI:30013"/>
        <dbReference type="ChEBI" id="CHEBI:30616"/>
        <dbReference type="ChEBI" id="CHEBI:61977"/>
        <dbReference type="ChEBI" id="CHEBI:456216"/>
        <dbReference type="EC" id="2.7.11.1"/>
    </reaction>
</comment>
<gene>
    <name evidence="18" type="ORF">GNLVRS02_ARAD1D16192g</name>
</gene>
<evidence type="ECO:0000259" key="15">
    <source>
        <dbReference type="PROSITE" id="PS50011"/>
    </source>
</evidence>
<dbReference type="FunFam" id="3.30.200.20:FF:000379">
    <property type="entry name" value="eIF-2-alpha kinase GCN2"/>
    <property type="match status" value="1"/>
</dbReference>
<evidence type="ECO:0000256" key="10">
    <source>
        <dbReference type="PIRSR" id="PIRSR000660-1"/>
    </source>
</evidence>
<feature type="compositionally biased region" description="Acidic residues" evidence="14">
    <location>
        <begin position="721"/>
        <end position="743"/>
    </location>
</feature>
<evidence type="ECO:0000256" key="9">
    <source>
        <dbReference type="ARBA" id="ARBA00048679"/>
    </source>
</evidence>
<dbReference type="GO" id="GO:0005634">
    <property type="term" value="C:nucleus"/>
    <property type="evidence" value="ECO:0007669"/>
    <property type="project" value="TreeGrafter"/>
</dbReference>
<comment type="similarity">
    <text evidence="7">Belongs to the protein kinase superfamily. Ser/Thr protein kinase family. GCN2 subfamily.</text>
</comment>
<feature type="compositionally biased region" description="Basic and acidic residues" evidence="14">
    <location>
        <begin position="555"/>
        <end position="567"/>
    </location>
</feature>
<dbReference type="FunFam" id="3.10.110.10:FF:000050">
    <property type="entry name" value="eIF-2-alpha kinase GCN2"/>
    <property type="match status" value="1"/>
</dbReference>
<keyword evidence="2" id="KW-0723">Serine/threonine-protein kinase</keyword>
<dbReference type="PANTHER" id="PTHR11042:SF136">
    <property type="entry name" value="EIF-2-ALPHA KINASE GCN2"/>
    <property type="match status" value="1"/>
</dbReference>
<name>A0A060TEN3_BLAAD</name>
<dbReference type="PROSITE" id="PS50862">
    <property type="entry name" value="AA_TRNA_LIGASE_II"/>
    <property type="match status" value="1"/>
</dbReference>
<evidence type="ECO:0000256" key="8">
    <source>
        <dbReference type="ARBA" id="ARBA00047899"/>
    </source>
</evidence>
<dbReference type="Gene3D" id="3.40.50.800">
    <property type="entry name" value="Anticodon-binding domain"/>
    <property type="match status" value="1"/>
</dbReference>
<feature type="region of interest" description="Disordered" evidence="14">
    <location>
        <begin position="715"/>
        <end position="774"/>
    </location>
</feature>
<dbReference type="Pfam" id="PF12745">
    <property type="entry name" value="HGTP_anticodon2"/>
    <property type="match status" value="1"/>
</dbReference>
<dbReference type="InterPro" id="IPR006195">
    <property type="entry name" value="aa-tRNA-synth_II"/>
</dbReference>
<evidence type="ECO:0000259" key="16">
    <source>
        <dbReference type="PROSITE" id="PS50862"/>
    </source>
</evidence>
<feature type="region of interest" description="Disordered" evidence="14">
    <location>
        <begin position="1518"/>
        <end position="1537"/>
    </location>
</feature>
<evidence type="ECO:0000313" key="18">
    <source>
        <dbReference type="EMBL" id="CDP37646.1"/>
    </source>
</evidence>
<dbReference type="InterPro" id="IPR006575">
    <property type="entry name" value="RWD_dom"/>
</dbReference>
<dbReference type="EC" id="2.7.11.1" evidence="1"/>
<evidence type="ECO:0000256" key="7">
    <source>
        <dbReference type="ARBA" id="ARBA00037982"/>
    </source>
</evidence>
<dbReference type="InterPro" id="IPR050339">
    <property type="entry name" value="CC_SR_Kinase"/>
</dbReference>
<dbReference type="Gene3D" id="1.10.510.10">
    <property type="entry name" value="Transferase(Phosphotransferase) domain 1"/>
    <property type="match status" value="2"/>
</dbReference>
<dbReference type="InterPro" id="IPR016135">
    <property type="entry name" value="UBQ-conjugating_enzyme/RWD"/>
</dbReference>
<dbReference type="InterPro" id="IPR045864">
    <property type="entry name" value="aa-tRNA-synth_II/BPL/LPL"/>
</dbReference>
<keyword evidence="5" id="KW-0418">Kinase</keyword>
<protein>
    <recommendedName>
        <fullName evidence="1">non-specific serine/threonine protein kinase</fullName>
        <ecNumber evidence="1">2.7.11.1</ecNumber>
    </recommendedName>
</protein>
<dbReference type="PhylomeDB" id="A0A060TEN3"/>
<dbReference type="SUPFAM" id="SSF54495">
    <property type="entry name" value="UBC-like"/>
    <property type="match status" value="1"/>
</dbReference>
<dbReference type="GO" id="GO:0140101">
    <property type="term" value="F:catalytic activity, acting on a tRNA"/>
    <property type="evidence" value="ECO:0007669"/>
    <property type="project" value="UniProtKB-ARBA"/>
</dbReference>
<evidence type="ECO:0000256" key="13">
    <source>
        <dbReference type="SAM" id="Coils"/>
    </source>
</evidence>
<feature type="region of interest" description="Disordered" evidence="14">
    <location>
        <begin position="522"/>
        <end position="579"/>
    </location>
</feature>
<evidence type="ECO:0000256" key="1">
    <source>
        <dbReference type="ARBA" id="ARBA00012513"/>
    </source>
</evidence>
<feature type="compositionally biased region" description="Low complexity" evidence="14">
    <location>
        <begin position="522"/>
        <end position="539"/>
    </location>
</feature>
<dbReference type="PROSITE" id="PS50908">
    <property type="entry name" value="RWD"/>
    <property type="match status" value="1"/>
</dbReference>
<evidence type="ECO:0000256" key="5">
    <source>
        <dbReference type="ARBA" id="ARBA00022777"/>
    </source>
</evidence>
<dbReference type="Gene3D" id="3.30.930.10">
    <property type="entry name" value="Bira Bifunctional Protein, Domain 2"/>
    <property type="match status" value="1"/>
</dbReference>
<feature type="region of interest" description="Disordered" evidence="14">
    <location>
        <begin position="657"/>
        <end position="688"/>
    </location>
</feature>
<dbReference type="PROSITE" id="PS00108">
    <property type="entry name" value="PROTEIN_KINASE_ST"/>
    <property type="match status" value="1"/>
</dbReference>
<dbReference type="Gene3D" id="3.10.110.10">
    <property type="entry name" value="Ubiquitin Conjugating Enzyme"/>
    <property type="match status" value="1"/>
</dbReference>
<comment type="catalytic activity">
    <reaction evidence="9">
        <text>L-seryl-[protein] + ATP = O-phospho-L-seryl-[protein] + ADP + H(+)</text>
        <dbReference type="Rhea" id="RHEA:17989"/>
        <dbReference type="Rhea" id="RHEA-COMP:9863"/>
        <dbReference type="Rhea" id="RHEA-COMP:11604"/>
        <dbReference type="ChEBI" id="CHEBI:15378"/>
        <dbReference type="ChEBI" id="CHEBI:29999"/>
        <dbReference type="ChEBI" id="CHEBI:30616"/>
        <dbReference type="ChEBI" id="CHEBI:83421"/>
        <dbReference type="ChEBI" id="CHEBI:456216"/>
        <dbReference type="EC" id="2.7.11.1"/>
    </reaction>
</comment>
<dbReference type="SMART" id="SM00591">
    <property type="entry name" value="RWD"/>
    <property type="match status" value="1"/>
</dbReference>
<dbReference type="GO" id="GO:0005737">
    <property type="term" value="C:cytoplasm"/>
    <property type="evidence" value="ECO:0007669"/>
    <property type="project" value="TreeGrafter"/>
</dbReference>
<dbReference type="InterPro" id="IPR011009">
    <property type="entry name" value="Kinase-like_dom_sf"/>
</dbReference>
<feature type="binding site" evidence="11">
    <location>
        <position position="615"/>
    </location>
    <ligand>
        <name>ATP</name>
        <dbReference type="ChEBI" id="CHEBI:30616"/>
    </ligand>
</feature>
<dbReference type="EMBL" id="HG937694">
    <property type="protein sequence ID" value="CDP37646.1"/>
    <property type="molecule type" value="Genomic_DNA"/>
</dbReference>
<dbReference type="GO" id="GO:0005524">
    <property type="term" value="F:ATP binding"/>
    <property type="evidence" value="ECO:0007669"/>
    <property type="project" value="UniProtKB-UniRule"/>
</dbReference>
<evidence type="ECO:0000256" key="2">
    <source>
        <dbReference type="ARBA" id="ARBA00022527"/>
    </source>
</evidence>
<keyword evidence="13" id="KW-0175">Coiled coil</keyword>
<dbReference type="CDD" id="cd14046">
    <property type="entry name" value="STKc_EIF2AK4_GCN2_rpt2"/>
    <property type="match status" value="1"/>
</dbReference>
<feature type="domain" description="Aminoacyl-transfer RNA synthetases class-II family profile" evidence="16">
    <location>
        <begin position="1123"/>
        <end position="1401"/>
    </location>
</feature>
<dbReference type="InterPro" id="IPR036621">
    <property type="entry name" value="Anticodon-bd_dom_sf"/>
</dbReference>
<keyword evidence="3" id="KW-0808">Transferase</keyword>
<dbReference type="PROSITE" id="PS50011">
    <property type="entry name" value="PROTEIN_KINASE_DOM"/>
    <property type="match status" value="2"/>
</dbReference>
<dbReference type="CDD" id="cd23823">
    <property type="entry name" value="RWD_GCN2"/>
    <property type="match status" value="1"/>
</dbReference>
<proteinExistence type="inferred from homology"/>
<sequence>MSPEEELKEIQQNEAEAIKAIYSDSFEDCRVPSAWKKDPVPSFKISLRSSGDSENAASLTIKVSMTATYPKTLPLITIQGHSNLSARQVDTIKRAIDSTAHGLIGQEMIFEITSTIQDLLDNYERMGEQASSLEQERLKRIQAEEEKRRQLEQEQLRQQEAENREEERMLNHMVQEELRRRHQSHKRNEDPIPSEQDDALLDAADKDKDGDSVVFDRVISARRPNGTTIRFKRVSGLIPTPSYFFGNNYICKPCPAPDDQQNNNNNNSADDELLLLLSHLVLDLPYWIGPEGRHNLHNFERELEMLTTLRHENVAPLHSFKITRDNSTGVWSIYLLTDYFPMGCLSDLLDAIDSVSLKVARSWSIQILEGLEALHKAGFLHRNVGLENVMLCRSRDIGETLVKLSNVSYGQRLIEMNKANPFSKQTARHIDQESWSPPEFSRANSTATRKSDIWQFGTLLIRMLAGKSVVNEFNGPADYIESSVIPDSLKEFLSRIFKENPKKRSSAFELLPSQFLRSEENTNLLANPSSTSLTPSSSTEYKPSKRRTSSMVARRSKELSNIHERSGPDNTDNSGGSGYSRYVSDFDEGVVLGKGGYGEVVKARNKLDGRYYAIKKIHATSEKLTSILQEVWLLSRLNHQYVVRYFGAWLEDDFSLSSQTSHGSTATESQNTTTQTGQGQDSESQSQTDFDFQVDPSLSMSMDFISNSVSGFPEIQFGTSSDEDNDSDDYDDDDDDASDDDESSNSNVSDTNSVFETESEDERGDKSVRFAKSKPKHRDVQSTLFIQMEYCEKHTLADLIRDGLYSEPDEYWRLFRQLLEALKHIHEQGIIHRDLKPMNIFIDQARNVKVGDFGLAKSIVQQTAVSSQQSAVDADDLTTEVGTTLYVAAEVLDRNNSRPYDSKVDMYSLGVIFFEMVYPMSTGMERVQTIKGLRSPGIKLPPQFKGKKYEVERSIVVSLLDHSPSARPTATELLQNSKIPTPQQDETVKTALQSLVDPNSPWLYQVCNTLFSRPLSSVQAVLYDREIGGSGDRTPRRSRKLVDAQDCLLRTNVVNMIVEVFEKHGAVENSERSILFPRSILYDATNVAEVMDPVGNILQLPYDLTLPFARKLAEGPPNFQKCYAVGRVFRSDERDKGVHPISFGEIDFDIVTTDKSDSSYHEAECIKVLDEIMDSFPCFKFSSVCIYINHYDILHTVLEHCRFTGAQKSSALKLLGPVGQAPALKSVKDALLSNFNLSVTALNDLEQFGFREDIDRAEQRLLKMMEGTEIPKCFRDAMTNIKLVAGLLKKLKVARRVYLAPLSNYNNAFYRSGLMFQVVVEDKQRATLAAGGRYDSLINRFRHSVLDRGPSVAGAGFTLAMDRIVDSMISYRDFALKKMAKRSSRGIDSAKREEVGLLQRPRCDVLVTSFNTSNIKGVCLDILKDLWASKIRADLVRQCYSTEVLVDMAEKEGINWVVVVKQLHSYHSSGNFKPLRVKNISQKIDVDLALSDLIPHLMMEISERDRSSSAGRGVAIQKQASTTNLQSAPVDGGGEGSKLPTIQSKVTILNQSRKLKGGKKNQWQVAEKCKEALEQYMGSLSKAPIYSLDVKDEVLDAILSASVDQPDEWKRKVVGTAPTQKGYLMEVQAALAKEVARNTKFVVLYSAKTGRVCIYDLQK</sequence>
<dbReference type="PROSITE" id="PS00107">
    <property type="entry name" value="PROTEIN_KINASE_ATP"/>
    <property type="match status" value="1"/>
</dbReference>
<evidence type="ECO:0000256" key="12">
    <source>
        <dbReference type="PROSITE-ProRule" id="PRU10141"/>
    </source>
</evidence>
<feature type="region of interest" description="Disordered" evidence="14">
    <location>
        <begin position="178"/>
        <end position="197"/>
    </location>
</feature>
<dbReference type="GO" id="GO:0006418">
    <property type="term" value="P:tRNA aminoacylation for protein translation"/>
    <property type="evidence" value="ECO:0007669"/>
    <property type="project" value="UniProtKB-ARBA"/>
</dbReference>
<dbReference type="Pfam" id="PF00069">
    <property type="entry name" value="Pkinase"/>
    <property type="match status" value="3"/>
</dbReference>
<dbReference type="SMART" id="SM00220">
    <property type="entry name" value="S_TKc"/>
    <property type="match status" value="2"/>
</dbReference>
<dbReference type="InterPro" id="IPR008271">
    <property type="entry name" value="Ser/Thr_kinase_AS"/>
</dbReference>
<dbReference type="Pfam" id="PF05773">
    <property type="entry name" value="RWD"/>
    <property type="match status" value="1"/>
</dbReference>
<dbReference type="InterPro" id="IPR017441">
    <property type="entry name" value="Protein_kinase_ATP_BS"/>
</dbReference>
<evidence type="ECO:0000259" key="17">
    <source>
        <dbReference type="PROSITE" id="PS50908"/>
    </source>
</evidence>
<evidence type="ECO:0000256" key="3">
    <source>
        <dbReference type="ARBA" id="ARBA00022679"/>
    </source>
</evidence>
<evidence type="ECO:0000256" key="11">
    <source>
        <dbReference type="PIRSR" id="PIRSR000660-2"/>
    </source>
</evidence>
<evidence type="ECO:0000256" key="4">
    <source>
        <dbReference type="ARBA" id="ARBA00022741"/>
    </source>
</evidence>
<dbReference type="InterPro" id="IPR000719">
    <property type="entry name" value="Prot_kinase_dom"/>
</dbReference>
<evidence type="ECO:0000256" key="14">
    <source>
        <dbReference type="SAM" id="MobiDB-lite"/>
    </source>
</evidence>
<dbReference type="GO" id="GO:0009893">
    <property type="term" value="P:positive regulation of metabolic process"/>
    <property type="evidence" value="ECO:0007669"/>
    <property type="project" value="UniProtKB-ARBA"/>
</dbReference>
<feature type="domain" description="Protein kinase" evidence="15">
    <location>
        <begin position="204"/>
        <end position="516"/>
    </location>
</feature>
<feature type="binding site" evidence="11">
    <location>
        <begin position="592"/>
        <end position="600"/>
    </location>
    <ligand>
        <name>ATP</name>
        <dbReference type="ChEBI" id="CHEBI:30616"/>
    </ligand>
</feature>
<feature type="active site" description="Proton acceptor" evidence="10">
    <location>
        <position position="834"/>
    </location>
</feature>
<keyword evidence="4 11" id="KW-0547">Nucleotide-binding</keyword>
<feature type="compositionally biased region" description="Polar residues" evidence="14">
    <location>
        <begin position="1518"/>
        <end position="1527"/>
    </location>
</feature>
<feature type="compositionally biased region" description="Low complexity" evidence="14">
    <location>
        <begin position="664"/>
        <end position="688"/>
    </location>
</feature>
<dbReference type="InterPro" id="IPR041715">
    <property type="entry name" value="HisRS-like_core"/>
</dbReference>
<reference evidence="18" key="2">
    <citation type="submission" date="2014-06" db="EMBL/GenBank/DDBJ databases">
        <title>The complete genome of Blastobotrys (Arxula) adeninivorans LS3 - a yeast of biotechnological interest.</title>
        <authorList>
            <person name="Kunze G."/>
            <person name="Gaillardin C."/>
            <person name="Czernicka M."/>
            <person name="Durrens P."/>
            <person name="Martin T."/>
            <person name="Boer E."/>
            <person name="Gabaldon T."/>
            <person name="Cruz J."/>
            <person name="Talla E."/>
            <person name="Marck C."/>
            <person name="Goffeau A."/>
            <person name="Barbe V."/>
            <person name="Baret P."/>
            <person name="Baronian K."/>
            <person name="Beier S."/>
            <person name="Bleykasten C."/>
            <person name="Bode R."/>
            <person name="Casaregola S."/>
            <person name="Despons L."/>
            <person name="Fairhead C."/>
            <person name="Giersberg M."/>
            <person name="Gierski P."/>
            <person name="Hahnel U."/>
            <person name="Hartmann A."/>
            <person name="Jankowska D."/>
            <person name="Jubin C."/>
            <person name="Jung P."/>
            <person name="Lafontaine I."/>
            <person name="Leh-Louis V."/>
            <person name="Lemaire M."/>
            <person name="Marcet-Houben M."/>
            <person name="Mascher M."/>
            <person name="Morel G."/>
            <person name="Richard G.-F."/>
            <person name="Riechen J."/>
            <person name="Sacerdot C."/>
            <person name="Sarkar A."/>
            <person name="Savel G."/>
            <person name="Schacherer J."/>
            <person name="Sherman D."/>
            <person name="Straub M.-L."/>
            <person name="Stein N."/>
            <person name="Thierry A."/>
            <person name="Trautwein-Schult A."/>
            <person name="Westhof E."/>
            <person name="Worch S."/>
            <person name="Dujon B."/>
            <person name="Souciet J.-L."/>
            <person name="Wincker P."/>
            <person name="Scholz U."/>
            <person name="Neuveglise N."/>
        </authorList>
    </citation>
    <scope>NUCLEOTIDE SEQUENCE</scope>
    <source>
        <strain evidence="18">LS3</strain>
    </source>
</reference>
<evidence type="ECO:0000256" key="6">
    <source>
        <dbReference type="ARBA" id="ARBA00022840"/>
    </source>
</evidence>
<feature type="coiled-coil region" evidence="13">
    <location>
        <begin position="116"/>
        <end position="176"/>
    </location>
</feature>
<dbReference type="Pfam" id="PF13393">
    <property type="entry name" value="tRNA-synt_His"/>
    <property type="match status" value="1"/>
</dbReference>
<accession>A0A060TEN3</accession>
<feature type="domain" description="RWD" evidence="17">
    <location>
        <begin position="13"/>
        <end position="123"/>
    </location>
</feature>
<dbReference type="Gene3D" id="3.30.200.20">
    <property type="entry name" value="Phosphorylase Kinase, domain 1"/>
    <property type="match status" value="1"/>
</dbReference>
<dbReference type="GO" id="GO:0004694">
    <property type="term" value="F:eukaryotic translation initiation factor 2alpha kinase activity"/>
    <property type="evidence" value="ECO:0007669"/>
    <property type="project" value="InterPro"/>
</dbReference>
<dbReference type="GO" id="GO:0000077">
    <property type="term" value="P:DNA damage checkpoint signaling"/>
    <property type="evidence" value="ECO:0007669"/>
    <property type="project" value="InterPro"/>
</dbReference>
<keyword evidence="6 11" id="KW-0067">ATP-binding</keyword>
<dbReference type="PIRSF" id="PIRSF000660">
    <property type="entry name" value="Ser/Thr_PK_GCN2"/>
    <property type="match status" value="1"/>
</dbReference>
<organism evidence="18">
    <name type="scientific">Blastobotrys adeninivorans</name>
    <name type="common">Yeast</name>
    <name type="synonym">Arxula adeninivorans</name>
    <dbReference type="NCBI Taxonomy" id="409370"/>
    <lineage>
        <taxon>Eukaryota</taxon>
        <taxon>Fungi</taxon>
        <taxon>Dikarya</taxon>
        <taxon>Ascomycota</taxon>
        <taxon>Saccharomycotina</taxon>
        <taxon>Dipodascomycetes</taxon>
        <taxon>Dipodascales</taxon>
        <taxon>Trichomonascaceae</taxon>
        <taxon>Blastobotrys</taxon>
    </lineage>
</organism>
<feature type="binding site" evidence="12">
    <location>
        <position position="616"/>
    </location>
    <ligand>
        <name>ATP</name>
        <dbReference type="ChEBI" id="CHEBI:30616"/>
    </ligand>
</feature>
<dbReference type="SUPFAM" id="SSF56112">
    <property type="entry name" value="Protein kinase-like (PK-like)"/>
    <property type="match status" value="2"/>
</dbReference>